<proteinExistence type="predicted"/>
<keyword evidence="1" id="KW-0472">Membrane</keyword>
<sequence>MDSDTFLFESCNSQHWLLYCLCWENLITVFLDIDWFLFFQVGFLYWLKTIIFSPFFL</sequence>
<organism evidence="2">
    <name type="scientific">Rhizophora mucronata</name>
    <name type="common">Asiatic mangrove</name>
    <dbReference type="NCBI Taxonomy" id="61149"/>
    <lineage>
        <taxon>Eukaryota</taxon>
        <taxon>Viridiplantae</taxon>
        <taxon>Streptophyta</taxon>
        <taxon>Embryophyta</taxon>
        <taxon>Tracheophyta</taxon>
        <taxon>Spermatophyta</taxon>
        <taxon>Magnoliopsida</taxon>
        <taxon>eudicotyledons</taxon>
        <taxon>Gunneridae</taxon>
        <taxon>Pentapetalae</taxon>
        <taxon>rosids</taxon>
        <taxon>fabids</taxon>
        <taxon>Malpighiales</taxon>
        <taxon>Rhizophoraceae</taxon>
        <taxon>Rhizophora</taxon>
    </lineage>
</organism>
<name>A0A2P2JW54_RHIMU</name>
<protein>
    <submittedName>
        <fullName evidence="2">Uncharacterized protein</fullName>
    </submittedName>
</protein>
<evidence type="ECO:0000313" key="2">
    <source>
        <dbReference type="EMBL" id="MBW97705.1"/>
    </source>
</evidence>
<keyword evidence="1" id="KW-1133">Transmembrane helix</keyword>
<dbReference type="AlphaFoldDB" id="A0A2P2JW54"/>
<reference evidence="2" key="1">
    <citation type="submission" date="2018-02" db="EMBL/GenBank/DDBJ databases">
        <title>Rhizophora mucronata_Transcriptome.</title>
        <authorList>
            <person name="Meera S.P."/>
            <person name="Sreeshan A."/>
            <person name="Augustine A."/>
        </authorList>
    </citation>
    <scope>NUCLEOTIDE SEQUENCE</scope>
    <source>
        <tissue evidence="2">Leaf</tissue>
    </source>
</reference>
<keyword evidence="1" id="KW-0812">Transmembrane</keyword>
<accession>A0A2P2JW54</accession>
<feature type="transmembrane region" description="Helical" evidence="1">
    <location>
        <begin position="26"/>
        <end position="47"/>
    </location>
</feature>
<evidence type="ECO:0000256" key="1">
    <source>
        <dbReference type="SAM" id="Phobius"/>
    </source>
</evidence>
<dbReference type="EMBL" id="GGEC01017222">
    <property type="protein sequence ID" value="MBW97705.1"/>
    <property type="molecule type" value="Transcribed_RNA"/>
</dbReference>